<dbReference type="GO" id="GO:0009295">
    <property type="term" value="C:nucleoid"/>
    <property type="evidence" value="ECO:0007669"/>
    <property type="project" value="InterPro"/>
</dbReference>
<dbReference type="Proteomes" id="UP000509597">
    <property type="component" value="Chromosome"/>
</dbReference>
<comment type="similarity">
    <text evidence="2">Belongs to the YejK family.</text>
</comment>
<dbReference type="Pfam" id="PF04245">
    <property type="entry name" value="NA37"/>
    <property type="match status" value="1"/>
</dbReference>
<evidence type="ECO:0000313" key="4">
    <source>
        <dbReference type="EMBL" id="QLG87158.1"/>
    </source>
</evidence>
<protein>
    <submittedName>
        <fullName evidence="4">Nucleoid-associated protein</fullName>
    </submittedName>
</protein>
<name>A0A7H9BG24_9NEIS</name>
<dbReference type="KEGG" id="chiz:HQ393_02230"/>
<evidence type="ECO:0000256" key="1">
    <source>
        <dbReference type="ARBA" id="ARBA00004496"/>
    </source>
</evidence>
<evidence type="ECO:0000313" key="5">
    <source>
        <dbReference type="Proteomes" id="UP000509597"/>
    </source>
</evidence>
<comment type="subcellular location">
    <subcellularLocation>
        <location evidence="1">Cytoplasm</location>
    </subcellularLocation>
</comment>
<proteinExistence type="inferred from homology"/>
<evidence type="ECO:0000256" key="2">
    <source>
        <dbReference type="ARBA" id="ARBA00009035"/>
    </source>
</evidence>
<dbReference type="PANTHER" id="PTHR38772:SF1">
    <property type="entry name" value="NUCLEOID-ASSOCIATED PROTEIN YEJK"/>
    <property type="match status" value="1"/>
</dbReference>
<keyword evidence="5" id="KW-1185">Reference proteome</keyword>
<evidence type="ECO:0000256" key="3">
    <source>
        <dbReference type="ARBA" id="ARBA00022490"/>
    </source>
</evidence>
<dbReference type="RefSeq" id="WP_179357244.1">
    <property type="nucleotide sequence ID" value="NZ_CP058627.1"/>
</dbReference>
<dbReference type="GO" id="GO:0005737">
    <property type="term" value="C:cytoplasm"/>
    <property type="evidence" value="ECO:0007669"/>
    <property type="project" value="UniProtKB-SubCell"/>
</dbReference>
<dbReference type="InterPro" id="IPR007358">
    <property type="entry name" value="Nucleoid_associated_NdpA"/>
</dbReference>
<dbReference type="EMBL" id="CP058627">
    <property type="protein sequence ID" value="QLG87158.1"/>
    <property type="molecule type" value="Genomic_DNA"/>
</dbReference>
<sequence length="334" mass="36737">MTTMQNTVEHLIVHQLHKEPNGPARVALGSAPLVVNSASQRLIDHLCELYGTRNGKGFGKFEADDAGYAMPGLIRQYTDERIDFHALSQQMMAELQTRAEAEPLASGGYVLIAQVSNPAMQFLFVALISEVIGTAISDDMNVADSIHLDMDHLRVAGRIDLGSYRAGGERYVSFLRGRGDVAAYFKLFLGCNDVHTPLKETQKLVKGLEAFANEQAIAGNERDEMFQRAHSYLDALGDGQGEVDLATVAEQVFPAAPAQLQSALQNEDLGINDGFVPDRRAIKPLMRFKANGPQWKLEFDRASLRSGAVIYDKYSDTLVLSNIPDELKKALLEQ</sequence>
<dbReference type="PANTHER" id="PTHR38772">
    <property type="match status" value="1"/>
</dbReference>
<accession>A0A7H9BG24</accession>
<gene>
    <name evidence="4" type="ORF">HQ393_02230</name>
</gene>
<keyword evidence="3" id="KW-0963">Cytoplasm</keyword>
<dbReference type="AlphaFoldDB" id="A0A7H9BG24"/>
<organism evidence="4 5">
    <name type="scientific">Chitinibacter bivalviorum</name>
    <dbReference type="NCBI Taxonomy" id="2739434"/>
    <lineage>
        <taxon>Bacteria</taxon>
        <taxon>Pseudomonadati</taxon>
        <taxon>Pseudomonadota</taxon>
        <taxon>Betaproteobacteria</taxon>
        <taxon>Neisseriales</taxon>
        <taxon>Chitinibacteraceae</taxon>
        <taxon>Chitinibacter</taxon>
    </lineage>
</organism>
<reference evidence="4 5" key="1">
    <citation type="submission" date="2020-07" db="EMBL/GenBank/DDBJ databases">
        <title>Complete genome sequence of Chitinibacter sp. 2T18.</title>
        <authorList>
            <person name="Bae J.-W."/>
            <person name="Choi J.-W."/>
        </authorList>
    </citation>
    <scope>NUCLEOTIDE SEQUENCE [LARGE SCALE GENOMIC DNA]</scope>
    <source>
        <strain evidence="4 5">2T18</strain>
    </source>
</reference>